<dbReference type="OrthoDB" id="9771073at2"/>
<organism evidence="3 4">
    <name type="scientific">Aliterella atlantica CENA595</name>
    <dbReference type="NCBI Taxonomy" id="1618023"/>
    <lineage>
        <taxon>Bacteria</taxon>
        <taxon>Bacillati</taxon>
        <taxon>Cyanobacteriota</taxon>
        <taxon>Cyanophyceae</taxon>
        <taxon>Chroococcidiopsidales</taxon>
        <taxon>Aliterellaceae</taxon>
        <taxon>Aliterella</taxon>
    </lineage>
</organism>
<reference evidence="3 4" key="1">
    <citation type="submission" date="2015-02" db="EMBL/GenBank/DDBJ databases">
        <title>Draft genome of a novel marine cyanobacterium (Chroococcales) isolated from South Atlantic Ocean.</title>
        <authorList>
            <person name="Rigonato J."/>
            <person name="Alvarenga D.O."/>
            <person name="Branco L.H."/>
            <person name="Varani A.M."/>
            <person name="Brandini F.P."/>
            <person name="Fiore M.F."/>
        </authorList>
    </citation>
    <scope>NUCLEOTIDE SEQUENCE [LARGE SCALE GENOMIC DNA]</scope>
    <source>
        <strain evidence="3 4">CENA595</strain>
    </source>
</reference>
<name>A0A0D8ZSR8_9CYAN</name>
<accession>A0A0D8ZSR8</accession>
<feature type="domain" description="Polysaccharide biosynthesis protein CapD-like" evidence="2">
    <location>
        <begin position="88"/>
        <end position="345"/>
    </location>
</feature>
<evidence type="ECO:0000313" key="4">
    <source>
        <dbReference type="Proteomes" id="UP000032452"/>
    </source>
</evidence>
<gene>
    <name evidence="3" type="ORF">UH38_12190</name>
</gene>
<proteinExistence type="inferred from homology"/>
<dbReference type="RefSeq" id="WP_045054926.1">
    <property type="nucleotide sequence ID" value="NZ_CAWMDP010000048.1"/>
</dbReference>
<dbReference type="Proteomes" id="UP000032452">
    <property type="component" value="Unassembled WGS sequence"/>
</dbReference>
<dbReference type="PANTHER" id="PTHR43318">
    <property type="entry name" value="UDP-N-ACETYLGLUCOSAMINE 4,6-DEHYDRATASE"/>
    <property type="match status" value="1"/>
</dbReference>
<evidence type="ECO:0000256" key="1">
    <source>
        <dbReference type="ARBA" id="ARBA00007430"/>
    </source>
</evidence>
<dbReference type="AlphaFoldDB" id="A0A0D8ZSR8"/>
<dbReference type="PANTHER" id="PTHR43318:SF1">
    <property type="entry name" value="POLYSACCHARIDE BIOSYNTHESIS PROTEIN EPSC-RELATED"/>
    <property type="match status" value="1"/>
</dbReference>
<protein>
    <submittedName>
        <fullName evidence="3">Epimerase</fullName>
    </submittedName>
</protein>
<dbReference type="PATRIC" id="fig|1618023.3.peg.4306"/>
<dbReference type="InterPro" id="IPR051203">
    <property type="entry name" value="Polysaccharide_Synthase-Rel"/>
</dbReference>
<comment type="caution">
    <text evidence="3">The sequence shown here is derived from an EMBL/GenBank/DDBJ whole genome shotgun (WGS) entry which is preliminary data.</text>
</comment>
<comment type="similarity">
    <text evidence="1">Belongs to the polysaccharide synthase family.</text>
</comment>
<dbReference type="Pfam" id="PF02719">
    <property type="entry name" value="Polysacc_synt_2"/>
    <property type="match status" value="1"/>
</dbReference>
<sequence length="524" mass="58733">MKTKIERSPFNNTSKAEIVKAIQDLVPPGSPEPQCPTVLADLQVLTADLIQAYIATGKLTEDPFGDVLTRSIHLYQAEVSSLVYDKVILVTGGEGCVGSQLVAKLATLGVKRIVSVDKQRGTDGSAIKLTTDKQVPAVMYAADVRDYNALKSIFELEKPSIVFHLAAQRLPWLAEIKIHETVSTSIFGIQNIIRLCESYGVQQCVFSSTGKASRYFTSEVYAASKKVAEWQFLQAALQGDTTYSMVRFTHMLDNSSVCQQIEDKIEQGKIVNLHAPERYIVGQNGREAVHLLLNALVLSQPGKLKFLTVRNLGWPTETLEIALYKILQSGQSIPIYFQGLIPGYEELFFLGQFDWYKPTEIHLLVNALEEKFTTVDPSGDILVTEIAPFNLELLNRHLLIFQELLNNSNLADIEIKHYLAIVVKDIVRSSFAWSSTYQLLNTLRWGVDKKRLQAEGTPIIAHKDVVQLLVQELYGRINCEDLTQSKITPQRFDSIIEMLVDLPSLEQQVTYLKAISKKFKNSLL</sequence>
<dbReference type="InterPro" id="IPR003869">
    <property type="entry name" value="Polysac_CapD-like"/>
</dbReference>
<dbReference type="InterPro" id="IPR036291">
    <property type="entry name" value="NAD(P)-bd_dom_sf"/>
</dbReference>
<evidence type="ECO:0000313" key="3">
    <source>
        <dbReference type="EMBL" id="KJH71549.1"/>
    </source>
</evidence>
<dbReference type="Gene3D" id="3.40.50.720">
    <property type="entry name" value="NAD(P)-binding Rossmann-like Domain"/>
    <property type="match status" value="1"/>
</dbReference>
<evidence type="ECO:0000259" key="2">
    <source>
        <dbReference type="Pfam" id="PF02719"/>
    </source>
</evidence>
<dbReference type="EMBL" id="JYON01000011">
    <property type="protein sequence ID" value="KJH71549.1"/>
    <property type="molecule type" value="Genomic_DNA"/>
</dbReference>
<dbReference type="STRING" id="1618023.UH38_12190"/>
<dbReference type="SUPFAM" id="SSF51735">
    <property type="entry name" value="NAD(P)-binding Rossmann-fold domains"/>
    <property type="match status" value="1"/>
</dbReference>
<keyword evidence="4" id="KW-1185">Reference proteome</keyword>